<dbReference type="PROSITE" id="PS50112">
    <property type="entry name" value="PAS"/>
    <property type="match status" value="3"/>
</dbReference>
<dbReference type="PROSITE" id="PS50109">
    <property type="entry name" value="HIS_KIN"/>
    <property type="match status" value="1"/>
</dbReference>
<dbReference type="Pfam" id="PF00989">
    <property type="entry name" value="PAS"/>
    <property type="match status" value="1"/>
</dbReference>
<dbReference type="GeneID" id="66131062"/>
<dbReference type="Proteomes" id="UP000824969">
    <property type="component" value="Chromosome"/>
</dbReference>
<dbReference type="RefSeq" id="WP_221056480.1">
    <property type="nucleotide sequence ID" value="NZ_AP019781.1"/>
</dbReference>
<dbReference type="PROSITE" id="PS50113">
    <property type="entry name" value="PAC"/>
    <property type="match status" value="2"/>
</dbReference>
<dbReference type="PANTHER" id="PTHR43304">
    <property type="entry name" value="PHYTOCHROME-LIKE PROTEIN CPH1"/>
    <property type="match status" value="1"/>
</dbReference>
<dbReference type="Pfam" id="PF08448">
    <property type="entry name" value="PAS_4"/>
    <property type="match status" value="1"/>
</dbReference>
<evidence type="ECO:0000256" key="3">
    <source>
        <dbReference type="ARBA" id="ARBA00022553"/>
    </source>
</evidence>
<evidence type="ECO:0000259" key="7">
    <source>
        <dbReference type="PROSITE" id="PS50109"/>
    </source>
</evidence>
<evidence type="ECO:0000259" key="10">
    <source>
        <dbReference type="PROSITE" id="PS50113"/>
    </source>
</evidence>
<dbReference type="Pfam" id="PF02518">
    <property type="entry name" value="HATPase_c"/>
    <property type="match status" value="1"/>
</dbReference>
<dbReference type="SMART" id="SM00448">
    <property type="entry name" value="REC"/>
    <property type="match status" value="1"/>
</dbReference>
<evidence type="ECO:0000256" key="2">
    <source>
        <dbReference type="ARBA" id="ARBA00012438"/>
    </source>
</evidence>
<feature type="domain" description="PAC" evidence="10">
    <location>
        <begin position="668"/>
        <end position="720"/>
    </location>
</feature>
<organism evidence="11 12">
    <name type="scientific">Methanoculleus chikugoensis</name>
    <dbReference type="NCBI Taxonomy" id="118126"/>
    <lineage>
        <taxon>Archaea</taxon>
        <taxon>Methanobacteriati</taxon>
        <taxon>Methanobacteriota</taxon>
        <taxon>Stenosarchaea group</taxon>
        <taxon>Methanomicrobia</taxon>
        <taxon>Methanomicrobiales</taxon>
        <taxon>Methanomicrobiaceae</taxon>
        <taxon>Methanoculleus</taxon>
    </lineage>
</organism>
<feature type="domain" description="PAS" evidence="9">
    <location>
        <begin position="593"/>
        <end position="661"/>
    </location>
</feature>
<feature type="domain" description="Histidine kinase" evidence="7">
    <location>
        <begin position="731"/>
        <end position="927"/>
    </location>
</feature>
<evidence type="ECO:0000259" key="9">
    <source>
        <dbReference type="PROSITE" id="PS50112"/>
    </source>
</evidence>
<evidence type="ECO:0000259" key="8">
    <source>
        <dbReference type="PROSITE" id="PS50110"/>
    </source>
</evidence>
<dbReference type="InterPro" id="IPR013767">
    <property type="entry name" value="PAS_fold"/>
</dbReference>
<dbReference type="CDD" id="cd00075">
    <property type="entry name" value="HATPase"/>
    <property type="match status" value="1"/>
</dbReference>
<keyword evidence="3 6" id="KW-0597">Phosphoprotein</keyword>
<proteinExistence type="predicted"/>
<dbReference type="SMART" id="SM00387">
    <property type="entry name" value="HATPase_c"/>
    <property type="match status" value="1"/>
</dbReference>
<name>A0ABN5XIQ4_9EURY</name>
<dbReference type="PANTHER" id="PTHR43304:SF1">
    <property type="entry name" value="PAC DOMAIN-CONTAINING PROTEIN"/>
    <property type="match status" value="1"/>
</dbReference>
<dbReference type="InterPro" id="IPR013655">
    <property type="entry name" value="PAS_fold_3"/>
</dbReference>
<comment type="catalytic activity">
    <reaction evidence="1">
        <text>ATP + protein L-histidine = ADP + protein N-phospho-L-histidine.</text>
        <dbReference type="EC" id="2.7.13.3"/>
    </reaction>
</comment>
<gene>
    <name evidence="11" type="ORF">MchiMG62_15400</name>
</gene>
<feature type="domain" description="PAC" evidence="10">
    <location>
        <begin position="362"/>
        <end position="415"/>
    </location>
</feature>
<feature type="domain" description="PAS" evidence="9">
    <location>
        <begin position="287"/>
        <end position="331"/>
    </location>
</feature>
<dbReference type="InterPro" id="IPR001610">
    <property type="entry name" value="PAC"/>
</dbReference>
<sequence length="931" mass="104159">MYRILVVDDEPTLLGLNRIYLEQSGDMQVETTSSPLQALDMLSEAPYDAIVADYEMPEMDGITLLKEVRRRGLFIPFIVFSGRGREEVIIEALNNGADFYLQKGGNPSAQFAELQNMILQAVRRKKAEEEVQRAGDLYRSVFEHTSSATIIIEGDMTISLINSEAARLSGYSREEVEGKISWTTFVAPEDLERLVSYHRQRRTEPDSMPGTYEFRLVDRQGRRKDMHLTIGSIPGTDRFVASMIDVTDRKRFEEDLNAAHEEMTAAFEEARAGQEALEAQCREMENYQANLRGIINFLPDPTFVLDRAGKVTIWNRAIEEVTGVTKSRIIGAGLEAVCKAVPGLRSPLVAETVLSRLGGESIAREVHITSPRTGEEVCLWAKASPLYDAQGRLSGAIESLRDITESKRMEAQIQHRVDLEQVVSSISTKFIGLDPADLDGTLEEALRVLGLFLDVDRSYIFRFSPDLTSAENTHEWCAEGVEPQIDVLQNLPAGVISWGMEQIKARKSICIPDIADLPQEAAAERDFLRGYGVMSVILVPIATAGEILGVVGFETTRKARPWSDEDYTLLEIVGNLFADLFSRIRAQERLRESEERFRSLVERSHDCYIRATTKPQAIEYISPSCESLTGYTREEILGDPGFIRQLIHPDDRKTFFALLQERDATARQPYVFRIRRKDGLYIWVEACTIPVYGNEGRPVGIDYAIHDIDAWKQTEAALIQANKKLTLMNSIVRHDILNQVTVVLGHIALLRDQPLDPAVADALGKQQAAIEIIRSQIGFTRDYQDLGVRAPQWFLVEPLVTGASKALRPIGIRISTDLNGLSVYADPLLSSVFFNLLENAVRHGRTVTEIRVTAVPDGGGARIVWEDNGVGVPAEHKERIFERGFGSHTGLGLFLVKEVLSITGIAIRETGEPGRGARFEMAVPEEHVRYR</sequence>
<reference evidence="11 12" key="1">
    <citation type="submission" date="2019-06" db="EMBL/GenBank/DDBJ databases">
        <title>Complete genome sequence of Methanoculleus chikugoensis strain MG62.</title>
        <authorList>
            <person name="Asakawa S."/>
            <person name="Dianou D."/>
        </authorList>
    </citation>
    <scope>NUCLEOTIDE SEQUENCE [LARGE SCALE GENOMIC DNA]</scope>
    <source>
        <strain evidence="11 12">MG62</strain>
    </source>
</reference>
<evidence type="ECO:0000256" key="5">
    <source>
        <dbReference type="ARBA" id="ARBA00022777"/>
    </source>
</evidence>
<dbReference type="CDD" id="cd00130">
    <property type="entry name" value="PAS"/>
    <property type="match status" value="3"/>
</dbReference>
<dbReference type="SMART" id="SM00091">
    <property type="entry name" value="PAS"/>
    <property type="match status" value="3"/>
</dbReference>
<dbReference type="InterPro" id="IPR005467">
    <property type="entry name" value="His_kinase_dom"/>
</dbReference>
<dbReference type="InterPro" id="IPR000700">
    <property type="entry name" value="PAS-assoc_C"/>
</dbReference>
<keyword evidence="12" id="KW-1185">Reference proteome</keyword>
<keyword evidence="5" id="KW-0418">Kinase</keyword>
<evidence type="ECO:0000256" key="4">
    <source>
        <dbReference type="ARBA" id="ARBA00022679"/>
    </source>
</evidence>
<dbReference type="InterPro" id="IPR003018">
    <property type="entry name" value="GAF"/>
</dbReference>
<evidence type="ECO:0000313" key="11">
    <source>
        <dbReference type="EMBL" id="BBL68359.1"/>
    </source>
</evidence>
<dbReference type="InterPro" id="IPR013656">
    <property type="entry name" value="PAS_4"/>
</dbReference>
<dbReference type="Pfam" id="PF08447">
    <property type="entry name" value="PAS_3"/>
    <property type="match status" value="1"/>
</dbReference>
<dbReference type="SMART" id="SM00065">
    <property type="entry name" value="GAF"/>
    <property type="match status" value="1"/>
</dbReference>
<dbReference type="InterPro" id="IPR052162">
    <property type="entry name" value="Sensor_kinase/Photoreceptor"/>
</dbReference>
<dbReference type="PROSITE" id="PS50110">
    <property type="entry name" value="RESPONSE_REGULATORY"/>
    <property type="match status" value="1"/>
</dbReference>
<dbReference type="SMART" id="SM00086">
    <property type="entry name" value="PAC"/>
    <property type="match status" value="3"/>
</dbReference>
<dbReference type="InterPro" id="IPR001789">
    <property type="entry name" value="Sig_transdc_resp-reg_receiver"/>
</dbReference>
<dbReference type="InterPro" id="IPR000014">
    <property type="entry name" value="PAS"/>
</dbReference>
<evidence type="ECO:0000313" key="12">
    <source>
        <dbReference type="Proteomes" id="UP000824969"/>
    </source>
</evidence>
<dbReference type="EC" id="2.7.13.3" evidence="2"/>
<protein>
    <recommendedName>
        <fullName evidence="2">histidine kinase</fullName>
        <ecNumber evidence="2">2.7.13.3</ecNumber>
    </recommendedName>
</protein>
<evidence type="ECO:0000256" key="1">
    <source>
        <dbReference type="ARBA" id="ARBA00000085"/>
    </source>
</evidence>
<keyword evidence="4" id="KW-0808">Transferase</keyword>
<feature type="modified residue" description="4-aspartylphosphate" evidence="6">
    <location>
        <position position="53"/>
    </location>
</feature>
<feature type="domain" description="PAS" evidence="9">
    <location>
        <begin position="134"/>
        <end position="194"/>
    </location>
</feature>
<evidence type="ECO:0000256" key="6">
    <source>
        <dbReference type="PROSITE-ProRule" id="PRU00169"/>
    </source>
</evidence>
<dbReference type="EMBL" id="AP019781">
    <property type="protein sequence ID" value="BBL68359.1"/>
    <property type="molecule type" value="Genomic_DNA"/>
</dbReference>
<dbReference type="NCBIfam" id="TIGR00229">
    <property type="entry name" value="sensory_box"/>
    <property type="match status" value="3"/>
</dbReference>
<feature type="domain" description="Response regulatory" evidence="8">
    <location>
        <begin position="3"/>
        <end position="118"/>
    </location>
</feature>
<dbReference type="Pfam" id="PF00072">
    <property type="entry name" value="Response_reg"/>
    <property type="match status" value="1"/>
</dbReference>
<accession>A0ABN5XIQ4</accession>
<dbReference type="InterPro" id="IPR003594">
    <property type="entry name" value="HATPase_dom"/>
</dbReference>
<dbReference type="Pfam" id="PF01590">
    <property type="entry name" value="GAF"/>
    <property type="match status" value="1"/>
</dbReference>
<dbReference type="CDD" id="cd00156">
    <property type="entry name" value="REC"/>
    <property type="match status" value="1"/>
</dbReference>